<gene>
    <name evidence="2" type="ORF">IV203_015188</name>
</gene>
<feature type="domain" description="Transcription activator GCR1-like" evidence="1">
    <location>
        <begin position="580"/>
        <end position="648"/>
    </location>
</feature>
<dbReference type="OrthoDB" id="118114at2759"/>
<dbReference type="EMBL" id="JAGRRH010000014">
    <property type="protein sequence ID" value="KAG7358599.1"/>
    <property type="molecule type" value="Genomic_DNA"/>
</dbReference>
<dbReference type="Pfam" id="PF12550">
    <property type="entry name" value="GCR1_C"/>
    <property type="match status" value="1"/>
</dbReference>
<name>A0A9K3LBC2_9STRA</name>
<organism evidence="2 3">
    <name type="scientific">Nitzschia inconspicua</name>
    <dbReference type="NCBI Taxonomy" id="303405"/>
    <lineage>
        <taxon>Eukaryota</taxon>
        <taxon>Sar</taxon>
        <taxon>Stramenopiles</taxon>
        <taxon>Ochrophyta</taxon>
        <taxon>Bacillariophyta</taxon>
        <taxon>Bacillariophyceae</taxon>
        <taxon>Bacillariophycidae</taxon>
        <taxon>Bacillariales</taxon>
        <taxon>Bacillariaceae</taxon>
        <taxon>Nitzschia</taxon>
    </lineage>
</organism>
<evidence type="ECO:0000313" key="2">
    <source>
        <dbReference type="EMBL" id="KAG7358599.1"/>
    </source>
</evidence>
<protein>
    <recommendedName>
        <fullName evidence="1">Transcription activator GCR1-like domain-containing protein</fullName>
    </recommendedName>
</protein>
<reference evidence="2" key="2">
    <citation type="submission" date="2021-04" db="EMBL/GenBank/DDBJ databases">
        <authorList>
            <person name="Podell S."/>
        </authorList>
    </citation>
    <scope>NUCLEOTIDE SEQUENCE</scope>
    <source>
        <strain evidence="2">Hildebrandi</strain>
    </source>
</reference>
<dbReference type="Proteomes" id="UP000693970">
    <property type="component" value="Unassembled WGS sequence"/>
</dbReference>
<dbReference type="InterPro" id="IPR022210">
    <property type="entry name" value="TF_GCR1-like"/>
</dbReference>
<sequence>MARNNKKTLNDEYKPFFIKFMAWRIGKPANYYTLSQEFSQDELMAVTSKDVARYLCFKSYGKSDPGPDDMPKHCRSSTLAQTKKAISYFMPKGQNVSNPTKSKEVNAVLAAVIKAEVQNQGRASNATRPLTTTEFESTIRILEGTAEGDAHRFHKASRLTCMMKLQWHTIAQTDDICKVETKDLRSHSFFPGCALQMRCPAQILLGAKNTDYCVLVGLACYLESTLTDGNNKKYLFAESAPGVVLRRDGNNMEEGYGPEGRNERYQQQLTHVWKRSDFQRQLGAHSVRKGAVDYSTKCGKVLEQVEIRGRWKSQRGDKVANHCISVDQIQTDAAMATCLAVGGPVTYKIKPDSHVSVAWMLEHVVPSINGFYRADKSNHITQVLGAALLWAAFQPELVPLMSEKVRNRICSAYNFIRGAHLGDYVPVERVPLCVFNVENKLCIEELTGLPMASQARVSRNSADLFVPNMEQFRTLQIQNNRLMQLLTETQRLNSANYVSLRNFFAGQFYALHSTLGRLRTVSERPLQGQNPLQNDRDPVAPSDSVLQGAIQPFQIPRDNHGVQQLEGPPTEDYLDPTAKLISNPRDLLAVWHEWIHGHNGNKPAKNFSARERGRCRSKFCRRLAFWEVMVKLVHSGYSETAAIDRIKKCYGENLSVTAILLALGRDRRKGEYHPNLGVHPREVRRSRFASEN</sequence>
<reference evidence="2" key="1">
    <citation type="journal article" date="2021" name="Sci. Rep.">
        <title>Diploid genomic architecture of Nitzschia inconspicua, an elite biomass production diatom.</title>
        <authorList>
            <person name="Oliver A."/>
            <person name="Podell S."/>
            <person name="Pinowska A."/>
            <person name="Traller J.C."/>
            <person name="Smith S.R."/>
            <person name="McClure R."/>
            <person name="Beliaev A."/>
            <person name="Bohutskyi P."/>
            <person name="Hill E.A."/>
            <person name="Rabines A."/>
            <person name="Zheng H."/>
            <person name="Allen L.Z."/>
            <person name="Kuo A."/>
            <person name="Grigoriev I.V."/>
            <person name="Allen A.E."/>
            <person name="Hazlebeck D."/>
            <person name="Allen E.E."/>
        </authorList>
    </citation>
    <scope>NUCLEOTIDE SEQUENCE</scope>
    <source>
        <strain evidence="2">Hildebrandi</strain>
    </source>
</reference>
<evidence type="ECO:0000313" key="3">
    <source>
        <dbReference type="Proteomes" id="UP000693970"/>
    </source>
</evidence>
<dbReference type="AlphaFoldDB" id="A0A9K3LBC2"/>
<comment type="caution">
    <text evidence="2">The sequence shown here is derived from an EMBL/GenBank/DDBJ whole genome shotgun (WGS) entry which is preliminary data.</text>
</comment>
<proteinExistence type="predicted"/>
<evidence type="ECO:0000259" key="1">
    <source>
        <dbReference type="Pfam" id="PF12550"/>
    </source>
</evidence>
<accession>A0A9K3LBC2</accession>
<keyword evidence="3" id="KW-1185">Reference proteome</keyword>